<dbReference type="Proteomes" id="UP000445000">
    <property type="component" value="Unassembled WGS sequence"/>
</dbReference>
<accession>A0A829Y7F7</accession>
<feature type="domain" description="Phosphoadenosine phosphosulphate reductase" evidence="1">
    <location>
        <begin position="7"/>
        <end position="193"/>
    </location>
</feature>
<dbReference type="Pfam" id="PF01507">
    <property type="entry name" value="PAPS_reduct"/>
    <property type="match status" value="1"/>
</dbReference>
<dbReference type="AlphaFoldDB" id="A0A829Y7F7"/>
<keyword evidence="3" id="KW-1185">Reference proteome</keyword>
<organism evidence="2 3">
    <name type="scientific">Steroidobacter agaridevorans</name>
    <dbReference type="NCBI Taxonomy" id="2695856"/>
    <lineage>
        <taxon>Bacteria</taxon>
        <taxon>Pseudomonadati</taxon>
        <taxon>Pseudomonadota</taxon>
        <taxon>Gammaproteobacteria</taxon>
        <taxon>Steroidobacterales</taxon>
        <taxon>Steroidobacteraceae</taxon>
        <taxon>Steroidobacter</taxon>
    </lineage>
</organism>
<sequence length="286" mass="32874">MGVKRCKFVFADTGNEHELTYEYVGHYLPTVLGANVDVVRAEFSRQIAAKRVYCETVWPEKGVPEKIVQRALRVLHPTGNPFLDLCLWKGRFPSRMAQFCTQHLKRIPLDRYLLDRIAEGFSVESWRGIRRDESLHRRNAPDRERVAEGYCIVHPIADLTSMEVVAAVRARGVELNPLYKLGMRRVGCMPCINCCKDELLEIWKRFPEYLAIKREWESLVCLASKRGWSTFFTDAARDGETEAELFDRLCIDGRVRWAQTARGGRQIDAFRLQAPPACSSVYGLCE</sequence>
<gene>
    <name evidence="2" type="ORF">GCM10011487_11500</name>
</gene>
<proteinExistence type="predicted"/>
<evidence type="ECO:0000259" key="1">
    <source>
        <dbReference type="Pfam" id="PF01507"/>
    </source>
</evidence>
<evidence type="ECO:0000313" key="2">
    <source>
        <dbReference type="EMBL" id="GFE79150.1"/>
    </source>
</evidence>
<name>A0A829Y7F7_9GAMM</name>
<reference evidence="3" key="1">
    <citation type="submission" date="2020-01" db="EMBL/GenBank/DDBJ databases">
        <title>'Steroidobacter agaridevorans' sp. nov., agar-degrading bacteria isolated from rhizosphere soils.</title>
        <authorList>
            <person name="Ikenaga M."/>
            <person name="Kataoka M."/>
            <person name="Murouchi A."/>
            <person name="Katsuragi S."/>
            <person name="Sakai M."/>
        </authorList>
    </citation>
    <scope>NUCLEOTIDE SEQUENCE [LARGE SCALE GENOMIC DNA]</scope>
    <source>
        <strain evidence="3">YU21-B</strain>
    </source>
</reference>
<dbReference type="InterPro" id="IPR014729">
    <property type="entry name" value="Rossmann-like_a/b/a_fold"/>
</dbReference>
<dbReference type="EMBL" id="BLJN01000001">
    <property type="protein sequence ID" value="GFE79150.1"/>
    <property type="molecule type" value="Genomic_DNA"/>
</dbReference>
<dbReference type="InterPro" id="IPR002500">
    <property type="entry name" value="PAPS_reduct_dom"/>
</dbReference>
<dbReference type="SUPFAM" id="SSF52402">
    <property type="entry name" value="Adenine nucleotide alpha hydrolases-like"/>
    <property type="match status" value="1"/>
</dbReference>
<dbReference type="Gene3D" id="3.40.50.620">
    <property type="entry name" value="HUPs"/>
    <property type="match status" value="1"/>
</dbReference>
<protein>
    <recommendedName>
        <fullName evidence="1">Phosphoadenosine phosphosulphate reductase domain-containing protein</fullName>
    </recommendedName>
</protein>
<evidence type="ECO:0000313" key="3">
    <source>
        <dbReference type="Proteomes" id="UP000445000"/>
    </source>
</evidence>
<comment type="caution">
    <text evidence="2">The sequence shown here is derived from an EMBL/GenBank/DDBJ whole genome shotgun (WGS) entry which is preliminary data.</text>
</comment>
<dbReference type="GO" id="GO:0003824">
    <property type="term" value="F:catalytic activity"/>
    <property type="evidence" value="ECO:0007669"/>
    <property type="project" value="InterPro"/>
</dbReference>